<evidence type="ECO:0000313" key="1">
    <source>
        <dbReference type="EMBL" id="MFD1398597.1"/>
    </source>
</evidence>
<dbReference type="SUPFAM" id="SSF47413">
    <property type="entry name" value="lambda repressor-like DNA-binding domains"/>
    <property type="match status" value="1"/>
</dbReference>
<sequence length="182" mass="20616">MKLKIGSNLTAALSRTDGTQRWLAAMMGKGKSSVNNYVNNSPVSADDAVSMAHVLDDDQFSQELGSLMLGLIKSFTGSKIPTNMSSLLDYDDFEEDEEKQYLKARHIRMVISNPETLDDQEREVLKTYLFEKLDSTMMDLTVLTAGADRLGTTLAALLHERMPTYVKMHYIRREDITWSQKR</sequence>
<accession>A0ABW4BDN3</accession>
<evidence type="ECO:0000313" key="2">
    <source>
        <dbReference type="Proteomes" id="UP001597199"/>
    </source>
</evidence>
<organism evidence="1 2">
    <name type="scientific">Lacticaseibacillus suilingensis</name>
    <dbReference type="NCBI Taxonomy" id="2799577"/>
    <lineage>
        <taxon>Bacteria</taxon>
        <taxon>Bacillati</taxon>
        <taxon>Bacillota</taxon>
        <taxon>Bacilli</taxon>
        <taxon>Lactobacillales</taxon>
        <taxon>Lactobacillaceae</taxon>
        <taxon>Lacticaseibacillus</taxon>
    </lineage>
</organism>
<dbReference type="EMBL" id="JBHTOA010000020">
    <property type="protein sequence ID" value="MFD1398597.1"/>
    <property type="molecule type" value="Genomic_DNA"/>
</dbReference>
<proteinExistence type="predicted"/>
<evidence type="ECO:0008006" key="3">
    <source>
        <dbReference type="Google" id="ProtNLM"/>
    </source>
</evidence>
<name>A0ABW4BDN3_9LACO</name>
<protein>
    <recommendedName>
        <fullName evidence="3">XRE family transcriptional regulator</fullName>
    </recommendedName>
</protein>
<gene>
    <name evidence="1" type="ORF">ACFQ41_04690</name>
</gene>
<dbReference type="RefSeq" id="WP_204119430.1">
    <property type="nucleotide sequence ID" value="NZ_BOLV01000015.1"/>
</dbReference>
<dbReference type="Proteomes" id="UP001597199">
    <property type="component" value="Unassembled WGS sequence"/>
</dbReference>
<dbReference type="InterPro" id="IPR010982">
    <property type="entry name" value="Lambda_DNA-bd_dom_sf"/>
</dbReference>
<keyword evidence="2" id="KW-1185">Reference proteome</keyword>
<reference evidence="2" key="1">
    <citation type="journal article" date="2019" name="Int. J. Syst. Evol. Microbiol.">
        <title>The Global Catalogue of Microorganisms (GCM) 10K type strain sequencing project: providing services to taxonomists for standard genome sequencing and annotation.</title>
        <authorList>
            <consortium name="The Broad Institute Genomics Platform"/>
            <consortium name="The Broad Institute Genome Sequencing Center for Infectious Disease"/>
            <person name="Wu L."/>
            <person name="Ma J."/>
        </authorList>
    </citation>
    <scope>NUCLEOTIDE SEQUENCE [LARGE SCALE GENOMIC DNA]</scope>
    <source>
        <strain evidence="2">CCM 9110</strain>
    </source>
</reference>
<comment type="caution">
    <text evidence="1">The sequence shown here is derived from an EMBL/GenBank/DDBJ whole genome shotgun (WGS) entry which is preliminary data.</text>
</comment>